<evidence type="ECO:0000256" key="5">
    <source>
        <dbReference type="ARBA" id="ARBA00023004"/>
    </source>
</evidence>
<evidence type="ECO:0000256" key="1">
    <source>
        <dbReference type="ARBA" id="ARBA00001966"/>
    </source>
</evidence>
<proteinExistence type="predicted"/>
<reference evidence="8" key="1">
    <citation type="submission" date="2018-06" db="EMBL/GenBank/DDBJ databases">
        <authorList>
            <person name="Zhirakovskaya E."/>
        </authorList>
    </citation>
    <scope>NUCLEOTIDE SEQUENCE</scope>
</reference>
<evidence type="ECO:0000256" key="4">
    <source>
        <dbReference type="ARBA" id="ARBA00022723"/>
    </source>
</evidence>
<dbReference type="InterPro" id="IPR013785">
    <property type="entry name" value="Aldolase_TIM"/>
</dbReference>
<keyword evidence="5" id="KW-0408">Iron</keyword>
<evidence type="ECO:0000256" key="2">
    <source>
        <dbReference type="ARBA" id="ARBA00022485"/>
    </source>
</evidence>
<organism evidence="8">
    <name type="scientific">hydrothermal vent metagenome</name>
    <dbReference type="NCBI Taxonomy" id="652676"/>
    <lineage>
        <taxon>unclassified sequences</taxon>
        <taxon>metagenomes</taxon>
        <taxon>ecological metagenomes</taxon>
    </lineage>
</organism>
<evidence type="ECO:0000313" key="8">
    <source>
        <dbReference type="EMBL" id="VAW40361.1"/>
    </source>
</evidence>
<evidence type="ECO:0000256" key="3">
    <source>
        <dbReference type="ARBA" id="ARBA00022691"/>
    </source>
</evidence>
<dbReference type="Gene3D" id="3.20.20.70">
    <property type="entry name" value="Aldolase class I"/>
    <property type="match status" value="1"/>
</dbReference>
<dbReference type="Pfam" id="PF04055">
    <property type="entry name" value="Radical_SAM"/>
    <property type="match status" value="1"/>
</dbReference>
<dbReference type="SFLD" id="SFLDS00029">
    <property type="entry name" value="Radical_SAM"/>
    <property type="match status" value="1"/>
</dbReference>
<dbReference type="InterPro" id="IPR040084">
    <property type="entry name" value="GTPase_Obg"/>
</dbReference>
<evidence type="ECO:0000256" key="6">
    <source>
        <dbReference type="ARBA" id="ARBA00023014"/>
    </source>
</evidence>
<dbReference type="GO" id="GO:0046872">
    <property type="term" value="F:metal ion binding"/>
    <property type="evidence" value="ECO:0007669"/>
    <property type="project" value="UniProtKB-KW"/>
</dbReference>
<dbReference type="GO" id="GO:0051539">
    <property type="term" value="F:4 iron, 4 sulfur cluster binding"/>
    <property type="evidence" value="ECO:0007669"/>
    <property type="project" value="UniProtKB-KW"/>
</dbReference>
<dbReference type="CDD" id="cd01335">
    <property type="entry name" value="Radical_SAM"/>
    <property type="match status" value="1"/>
</dbReference>
<dbReference type="SUPFAM" id="SSF102114">
    <property type="entry name" value="Radical SAM enzymes"/>
    <property type="match status" value="1"/>
</dbReference>
<dbReference type="PANTHER" id="PTHR43787:SF11">
    <property type="entry name" value="UPF0026 PROTEIN SLR1464"/>
    <property type="match status" value="1"/>
</dbReference>
<dbReference type="EMBL" id="UOEY01000101">
    <property type="protein sequence ID" value="VAW40361.1"/>
    <property type="molecule type" value="Genomic_DNA"/>
</dbReference>
<evidence type="ECO:0000259" key="7">
    <source>
        <dbReference type="PROSITE" id="PS51918"/>
    </source>
</evidence>
<keyword evidence="4" id="KW-0479">Metal-binding</keyword>
<keyword evidence="2" id="KW-0004">4Fe-4S</keyword>
<dbReference type="PROSITE" id="PS51918">
    <property type="entry name" value="RADICAL_SAM"/>
    <property type="match status" value="1"/>
</dbReference>
<dbReference type="GO" id="GO:0003824">
    <property type="term" value="F:catalytic activity"/>
    <property type="evidence" value="ECO:0007669"/>
    <property type="project" value="InterPro"/>
</dbReference>
<sequence length="326" mass="35952">MNHIFGPVNSRRLGRSLGIDLLPRKVCNLNCIYCEVGATTQLTCERKEYVPTTAIIAEITEFCADPEQLNRVDVVTVTASGEPTLHSGLGRIITALKTMTGKPVAVLTNGTTLMREDVVAELSLADVVIPSLDTARPASFRKLNRPAACLDLQEIIEGLVRFSKVFTKELWLEILFARGINDSDEEVRALVAVIRRMTLSRVQLNTVARPPLESFALPVGEQRLKEIADLISSGPDAPRVDILTSGSRATDKVNPVDSGRFPGGATNREETLEKIIEMLKRRPCTAADIDRTCQMGGPEKVEQFLEPLVRSGQLKKRSHGDKLYYQ</sequence>
<accession>A0A3B0VBU4</accession>
<dbReference type="InterPro" id="IPR058240">
    <property type="entry name" value="rSAM_sf"/>
</dbReference>
<protein>
    <submittedName>
        <fullName evidence="8">Radical SAM domain protein</fullName>
    </submittedName>
</protein>
<gene>
    <name evidence="8" type="ORF">MNBD_DELTA04-872</name>
</gene>
<keyword evidence="6" id="KW-0411">Iron-sulfur</keyword>
<keyword evidence="3" id="KW-0949">S-adenosyl-L-methionine</keyword>
<name>A0A3B0VBU4_9ZZZZ</name>
<dbReference type="SFLD" id="SFLDG01083">
    <property type="entry name" value="Uncharacterised_Radical_SAM_Su"/>
    <property type="match status" value="1"/>
</dbReference>
<dbReference type="PANTHER" id="PTHR43787">
    <property type="entry name" value="FEMO COFACTOR BIOSYNTHESIS PROTEIN NIFB-RELATED"/>
    <property type="match status" value="1"/>
</dbReference>
<dbReference type="AlphaFoldDB" id="A0A3B0VBU4"/>
<feature type="domain" description="Radical SAM core" evidence="7">
    <location>
        <begin position="9"/>
        <end position="239"/>
    </location>
</feature>
<dbReference type="InterPro" id="IPR007197">
    <property type="entry name" value="rSAM"/>
</dbReference>
<comment type="cofactor">
    <cofactor evidence="1">
        <name>[4Fe-4S] cluster</name>
        <dbReference type="ChEBI" id="CHEBI:49883"/>
    </cofactor>
</comment>